<dbReference type="FunFam" id="3.30.420.40:FF:000058">
    <property type="entry name" value="Putative actin-related protein 5"/>
    <property type="match status" value="1"/>
</dbReference>
<dbReference type="Proteomes" id="UP000837801">
    <property type="component" value="Unassembled WGS sequence"/>
</dbReference>
<evidence type="ECO:0000256" key="8">
    <source>
        <dbReference type="SAM" id="Coils"/>
    </source>
</evidence>
<comment type="subcellular location">
    <subcellularLocation>
        <location evidence="1">Nucleus</location>
    </subcellularLocation>
</comment>
<feature type="region of interest" description="Disordered" evidence="9">
    <location>
        <begin position="1"/>
        <end position="24"/>
    </location>
</feature>
<evidence type="ECO:0000256" key="3">
    <source>
        <dbReference type="ARBA" id="ARBA00023015"/>
    </source>
</evidence>
<protein>
    <submittedName>
        <fullName evidence="10">Actin-related protein 5</fullName>
    </submittedName>
</protein>
<evidence type="ECO:0000313" key="10">
    <source>
        <dbReference type="EMBL" id="CAH2350435.1"/>
    </source>
</evidence>
<keyword evidence="11" id="KW-1185">Reference proteome</keyword>
<dbReference type="OrthoDB" id="7340501at2759"/>
<feature type="compositionally biased region" description="Polar residues" evidence="9">
    <location>
        <begin position="529"/>
        <end position="543"/>
    </location>
</feature>
<keyword evidence="2" id="KW-0227">DNA damage</keyword>
<keyword evidence="5" id="KW-0804">Transcription</keyword>
<gene>
    <name evidence="10" type="ORF">CLIB1423_01S10044</name>
</gene>
<dbReference type="GO" id="GO:0006974">
    <property type="term" value="P:DNA damage response"/>
    <property type="evidence" value="ECO:0007669"/>
    <property type="project" value="UniProtKB-KW"/>
</dbReference>
<dbReference type="PANTHER" id="PTHR11937">
    <property type="entry name" value="ACTIN"/>
    <property type="match status" value="1"/>
</dbReference>
<comment type="caution">
    <text evidence="10">The sequence shown here is derived from an EMBL/GenBank/DDBJ whole genome shotgun (WGS) entry which is preliminary data.</text>
</comment>
<dbReference type="EMBL" id="CAKXYY010000001">
    <property type="protein sequence ID" value="CAH2350435.1"/>
    <property type="molecule type" value="Genomic_DNA"/>
</dbReference>
<feature type="compositionally biased region" description="Basic and acidic residues" evidence="9">
    <location>
        <begin position="296"/>
        <end position="317"/>
    </location>
</feature>
<feature type="region of interest" description="Disordered" evidence="9">
    <location>
        <begin position="284"/>
        <end position="320"/>
    </location>
</feature>
<evidence type="ECO:0000256" key="9">
    <source>
        <dbReference type="SAM" id="MobiDB-lite"/>
    </source>
</evidence>
<dbReference type="Pfam" id="PF00022">
    <property type="entry name" value="Actin"/>
    <property type="match status" value="2"/>
</dbReference>
<evidence type="ECO:0000256" key="5">
    <source>
        <dbReference type="ARBA" id="ARBA00023163"/>
    </source>
</evidence>
<dbReference type="GO" id="GO:0005634">
    <property type="term" value="C:nucleus"/>
    <property type="evidence" value="ECO:0007669"/>
    <property type="project" value="UniProtKB-SubCell"/>
</dbReference>
<dbReference type="AlphaFoldDB" id="A0A9P0QKR3"/>
<dbReference type="InterPro" id="IPR004000">
    <property type="entry name" value="Actin"/>
</dbReference>
<dbReference type="CDD" id="cd10211">
    <property type="entry name" value="ASKHA_NBD_Arp5"/>
    <property type="match status" value="1"/>
</dbReference>
<dbReference type="SMART" id="SM00268">
    <property type="entry name" value="ACTIN"/>
    <property type="match status" value="1"/>
</dbReference>
<keyword evidence="4 8" id="KW-0175">Coiled coil</keyword>
<feature type="coiled-coil region" evidence="8">
    <location>
        <begin position="424"/>
        <end position="462"/>
    </location>
</feature>
<feature type="compositionally biased region" description="Low complexity" evidence="9">
    <location>
        <begin position="284"/>
        <end position="295"/>
    </location>
</feature>
<accession>A0A9P0QKR3</accession>
<organism evidence="10 11">
    <name type="scientific">[Candida] railenensis</name>
    <dbReference type="NCBI Taxonomy" id="45579"/>
    <lineage>
        <taxon>Eukaryota</taxon>
        <taxon>Fungi</taxon>
        <taxon>Dikarya</taxon>
        <taxon>Ascomycota</taxon>
        <taxon>Saccharomycotina</taxon>
        <taxon>Pichiomycetes</taxon>
        <taxon>Debaryomycetaceae</taxon>
        <taxon>Kurtzmaniella</taxon>
    </lineage>
</organism>
<dbReference type="Gene3D" id="3.30.420.40">
    <property type="match status" value="4"/>
</dbReference>
<feature type="region of interest" description="Disordered" evidence="9">
    <location>
        <begin position="507"/>
        <end position="546"/>
    </location>
</feature>
<dbReference type="FunFam" id="3.30.420.40:FF:000122">
    <property type="entry name" value="ARP5 actin-related protein 5 homolog"/>
    <property type="match status" value="1"/>
</dbReference>
<evidence type="ECO:0000256" key="6">
    <source>
        <dbReference type="ARBA" id="ARBA00023242"/>
    </source>
</evidence>
<name>A0A9P0QKR3_9ASCO</name>
<comment type="similarity">
    <text evidence="7">Belongs to the actin family.</text>
</comment>
<proteinExistence type="inferred from homology"/>
<feature type="region of interest" description="Disordered" evidence="9">
    <location>
        <begin position="386"/>
        <end position="405"/>
    </location>
</feature>
<feature type="compositionally biased region" description="Polar residues" evidence="9">
    <location>
        <begin position="1"/>
        <end position="10"/>
    </location>
</feature>
<reference evidence="10" key="1">
    <citation type="submission" date="2022-03" db="EMBL/GenBank/DDBJ databases">
        <authorList>
            <person name="Legras J.-L."/>
            <person name="Devillers H."/>
            <person name="Grondin C."/>
        </authorList>
    </citation>
    <scope>NUCLEOTIDE SEQUENCE</scope>
    <source>
        <strain evidence="10">CLIB 1423</strain>
    </source>
</reference>
<evidence type="ECO:0000256" key="1">
    <source>
        <dbReference type="ARBA" id="ARBA00004123"/>
    </source>
</evidence>
<dbReference type="SUPFAM" id="SSF53067">
    <property type="entry name" value="Actin-like ATPase domain"/>
    <property type="match status" value="2"/>
</dbReference>
<dbReference type="Gene3D" id="3.90.640.10">
    <property type="entry name" value="Actin, Chain A, domain 4"/>
    <property type="match status" value="2"/>
</dbReference>
<evidence type="ECO:0000256" key="4">
    <source>
        <dbReference type="ARBA" id="ARBA00023054"/>
    </source>
</evidence>
<evidence type="ECO:0000256" key="2">
    <source>
        <dbReference type="ARBA" id="ARBA00022763"/>
    </source>
</evidence>
<feature type="compositionally biased region" description="Polar residues" evidence="9">
    <location>
        <begin position="512"/>
        <end position="521"/>
    </location>
</feature>
<dbReference type="InterPro" id="IPR043129">
    <property type="entry name" value="ATPase_NBD"/>
</dbReference>
<evidence type="ECO:0000256" key="7">
    <source>
        <dbReference type="RuleBase" id="RU000487"/>
    </source>
</evidence>
<keyword evidence="6" id="KW-0539">Nucleus</keyword>
<keyword evidence="3" id="KW-0805">Transcription regulation</keyword>
<evidence type="ECO:0000313" key="11">
    <source>
        <dbReference type="Proteomes" id="UP000837801"/>
    </source>
</evidence>
<sequence length="788" mass="90451">MPSSTQNPQKIYSLRENESPASPEPFYQNYKEGVPIALDLGSSSFKIGLTNSTSPNNVFPTLISRFRDRKANKSLTIIGNDIYRDSSIKSSTKSPFDGPLITNWDYVEDILDYSFEHLSVTSSNGKVNNPIIMTEPPCVPFSQRKNYYELFFETYQVPKITFGIDSLFSHYANTDNYNPKTANSLVIGTGHESTHIIPVVDGRGLLSQAKRIDWGGSQSSQYCSKLLSMKYPYFPSKLNSNHATNIVQDHCYVSNDFQEELKNYLDMENLEKNDVVLQATNELNSGAASSNAANAESKKKSEEELKRQAEKRREQGKRLQLQAQQKRLEKLIQKEQEWEYYSNLKLEFESMNKQQIQARCVQEEFESVEDFNKYVANLDKSLKKARNEDVGDGEEGGDGHSGQWTLVDIPDDQLNEEQIKEKRKQRLMKANFDARERAKQAKAEEEELLRKFEEEQAEWRARDLEDWCAVKKSELADIITKITEKAKLLESFKDRKSMAAQQRMRNIATLANDENGSTSATSRKRRRNANSTIDNDPNDTFGTNDDDWNAYRDITNASLEEQLEEDNQAVLKIEAELLLYDPTFHHEDTFNASQKFDWENSTLHKFIHGPRENILVKLQTESSQKNDGKLLEPEELENHPEVVQRNHQMHFNIERIRIPEILFQPNIAGLDQAGIVEISENLLYHRLDGNFQPGGQSYNLIQDVFLAGGLVKWPNFESRIINEFTSFLPVGAPLKVRRAKDPIVDAWKGMQKWSQTEECENSYVTQAEYDEMGPEYIKEHGLGNVCLK</sequence>